<protein>
    <submittedName>
        <fullName evidence="1">Uncharacterized protein</fullName>
    </submittedName>
</protein>
<name>A0A6N2NC63_SALVM</name>
<evidence type="ECO:0000313" key="1">
    <source>
        <dbReference type="EMBL" id="VFU64670.1"/>
    </source>
</evidence>
<accession>A0A6N2NC63</accession>
<reference evidence="1" key="1">
    <citation type="submission" date="2019-03" db="EMBL/GenBank/DDBJ databases">
        <authorList>
            <person name="Mank J."/>
            <person name="Almeida P."/>
        </authorList>
    </citation>
    <scope>NUCLEOTIDE SEQUENCE</scope>
    <source>
        <strain evidence="1">78183</strain>
    </source>
</reference>
<gene>
    <name evidence="1" type="ORF">SVIM_LOCUS495399</name>
</gene>
<dbReference type="EMBL" id="CAADRP010002262">
    <property type="protein sequence ID" value="VFU64670.1"/>
    <property type="molecule type" value="Genomic_DNA"/>
</dbReference>
<organism evidence="1">
    <name type="scientific">Salix viminalis</name>
    <name type="common">Common osier</name>
    <name type="synonym">Basket willow</name>
    <dbReference type="NCBI Taxonomy" id="40686"/>
    <lineage>
        <taxon>Eukaryota</taxon>
        <taxon>Viridiplantae</taxon>
        <taxon>Streptophyta</taxon>
        <taxon>Embryophyta</taxon>
        <taxon>Tracheophyta</taxon>
        <taxon>Spermatophyta</taxon>
        <taxon>Magnoliopsida</taxon>
        <taxon>eudicotyledons</taxon>
        <taxon>Gunneridae</taxon>
        <taxon>Pentapetalae</taxon>
        <taxon>rosids</taxon>
        <taxon>fabids</taxon>
        <taxon>Malpighiales</taxon>
        <taxon>Salicaceae</taxon>
        <taxon>Saliceae</taxon>
        <taxon>Salix</taxon>
    </lineage>
</organism>
<dbReference type="AlphaFoldDB" id="A0A6N2NC63"/>
<proteinExistence type="predicted"/>
<sequence length="89" mass="9656">MLDSTSASYFTFWSLLQKFGASTLADTDSCSYVTVNFLTPSGPNLYSRSCTDVKQAPTRKNSLIVCDRGDLWMEDVSGVADNEGTVTAV</sequence>